<feature type="region of interest" description="Disordered" evidence="10">
    <location>
        <begin position="82"/>
        <end position="110"/>
    </location>
</feature>
<dbReference type="PANTHER" id="PTHR31992">
    <property type="entry name" value="DOF ZINC FINGER PROTEIN DOF1.4-RELATED"/>
    <property type="match status" value="1"/>
</dbReference>
<dbReference type="InterPro" id="IPR003851">
    <property type="entry name" value="Znf_Dof"/>
</dbReference>
<evidence type="ECO:0000256" key="5">
    <source>
        <dbReference type="ARBA" id="ARBA00023125"/>
    </source>
</evidence>
<name>A0AAV3NMN5_LITER</name>
<dbReference type="GO" id="GO:0003677">
    <property type="term" value="F:DNA binding"/>
    <property type="evidence" value="ECO:0007669"/>
    <property type="project" value="UniProtKB-UniRule"/>
</dbReference>
<evidence type="ECO:0000313" key="12">
    <source>
        <dbReference type="EMBL" id="GAA0140434.1"/>
    </source>
</evidence>
<dbReference type="PROSITE" id="PS01361">
    <property type="entry name" value="ZF_DOF_1"/>
    <property type="match status" value="1"/>
</dbReference>
<reference evidence="12 13" key="1">
    <citation type="submission" date="2024-01" db="EMBL/GenBank/DDBJ databases">
        <title>The complete chloroplast genome sequence of Lithospermum erythrorhizon: insights into the phylogenetic relationship among Boraginaceae species and the maternal lineages of purple gromwells.</title>
        <authorList>
            <person name="Okada T."/>
            <person name="Watanabe K."/>
        </authorList>
    </citation>
    <scope>NUCLEOTIDE SEQUENCE [LARGE SCALE GENOMIC DNA]</scope>
</reference>
<dbReference type="Pfam" id="PF02701">
    <property type="entry name" value="Zn_ribbon_Dof"/>
    <property type="match status" value="1"/>
</dbReference>
<evidence type="ECO:0000256" key="6">
    <source>
        <dbReference type="ARBA" id="ARBA00023163"/>
    </source>
</evidence>
<comment type="subcellular location">
    <subcellularLocation>
        <location evidence="8 9">Nucleus</location>
    </subcellularLocation>
</comment>
<keyword evidence="2 8" id="KW-0863">Zinc-finger</keyword>
<keyword evidence="3 9" id="KW-0862">Zinc</keyword>
<dbReference type="AlphaFoldDB" id="A0AAV3NMN5"/>
<keyword evidence="6 9" id="KW-0804">Transcription</keyword>
<dbReference type="GO" id="GO:0005634">
    <property type="term" value="C:nucleus"/>
    <property type="evidence" value="ECO:0007669"/>
    <property type="project" value="UniProtKB-SubCell"/>
</dbReference>
<comment type="function">
    <text evidence="9">Transcription factor that binds specifically to a 5'-AA[AG]G-3' consensus core sequence.</text>
</comment>
<accession>A0AAV3NMN5</accession>
<dbReference type="PANTHER" id="PTHR31992:SF221">
    <property type="entry name" value="DOF ZINC FINGER PROTEIN DOF3.2-RELATED"/>
    <property type="match status" value="1"/>
</dbReference>
<dbReference type="InterPro" id="IPR045174">
    <property type="entry name" value="Dof"/>
</dbReference>
<gene>
    <name evidence="12" type="ORF">LIER_01783</name>
</gene>
<keyword evidence="5 8" id="KW-0238">DNA-binding</keyword>
<dbReference type="PROSITE" id="PS50884">
    <property type="entry name" value="ZF_DOF_2"/>
    <property type="match status" value="1"/>
</dbReference>
<organism evidence="12 13">
    <name type="scientific">Lithospermum erythrorhizon</name>
    <name type="common">Purple gromwell</name>
    <name type="synonym">Lithospermum officinale var. erythrorhizon</name>
    <dbReference type="NCBI Taxonomy" id="34254"/>
    <lineage>
        <taxon>Eukaryota</taxon>
        <taxon>Viridiplantae</taxon>
        <taxon>Streptophyta</taxon>
        <taxon>Embryophyta</taxon>
        <taxon>Tracheophyta</taxon>
        <taxon>Spermatophyta</taxon>
        <taxon>Magnoliopsida</taxon>
        <taxon>eudicotyledons</taxon>
        <taxon>Gunneridae</taxon>
        <taxon>Pentapetalae</taxon>
        <taxon>asterids</taxon>
        <taxon>lamiids</taxon>
        <taxon>Boraginales</taxon>
        <taxon>Boraginaceae</taxon>
        <taxon>Boraginoideae</taxon>
        <taxon>Lithospermeae</taxon>
        <taxon>Lithospermum</taxon>
    </lineage>
</organism>
<evidence type="ECO:0000256" key="3">
    <source>
        <dbReference type="ARBA" id="ARBA00022833"/>
    </source>
</evidence>
<evidence type="ECO:0000259" key="11">
    <source>
        <dbReference type="PROSITE" id="PS50884"/>
    </source>
</evidence>
<keyword evidence="4 9" id="KW-0805">Transcription regulation</keyword>
<sequence>MDSSTEQYHHHQETLESMLVCTKSQQEKKPRPPAEQAQKCPRCESMNTKFCYYNNYSLSQPRYFCKSCRRYWTKGGTLRNVPVGGGCRKNKRSSSKRSQDSQPSFVSHNNSNISPLTSLVLPPLSYGQMGYDDDNEFPMMGNLGNIQSVNSSPVVNHGLFDGVRNGFLENTPNGFHHNYFYGHNINNGNMGYVENGGLGMQYEELGGTRAISSVVNEVKQELPNLRDFNGENRVLWGFPWQIHGDANMAAAVATTADLEASGRQSWNGFGSTWHGLINSPLM</sequence>
<evidence type="ECO:0000256" key="10">
    <source>
        <dbReference type="SAM" id="MobiDB-lite"/>
    </source>
</evidence>
<evidence type="ECO:0000256" key="9">
    <source>
        <dbReference type="RuleBase" id="RU369094"/>
    </source>
</evidence>
<dbReference type="GO" id="GO:0003700">
    <property type="term" value="F:DNA-binding transcription factor activity"/>
    <property type="evidence" value="ECO:0007669"/>
    <property type="project" value="UniProtKB-UniRule"/>
</dbReference>
<keyword evidence="13" id="KW-1185">Reference proteome</keyword>
<feature type="compositionally biased region" description="Polar residues" evidence="10">
    <location>
        <begin position="100"/>
        <end position="110"/>
    </location>
</feature>
<feature type="domain" description="Dof-type" evidence="11">
    <location>
        <begin position="38"/>
        <end position="92"/>
    </location>
</feature>
<dbReference type="Proteomes" id="UP001454036">
    <property type="component" value="Unassembled WGS sequence"/>
</dbReference>
<dbReference type="EMBL" id="BAABME010000181">
    <property type="protein sequence ID" value="GAA0140434.1"/>
    <property type="molecule type" value="Genomic_DNA"/>
</dbReference>
<evidence type="ECO:0000256" key="1">
    <source>
        <dbReference type="ARBA" id="ARBA00022723"/>
    </source>
</evidence>
<protein>
    <recommendedName>
        <fullName evidence="9">Dof zinc finger protein</fullName>
    </recommendedName>
</protein>
<evidence type="ECO:0000256" key="8">
    <source>
        <dbReference type="PROSITE-ProRule" id="PRU00071"/>
    </source>
</evidence>
<keyword evidence="1 9" id="KW-0479">Metal-binding</keyword>
<proteinExistence type="predicted"/>
<evidence type="ECO:0000256" key="4">
    <source>
        <dbReference type="ARBA" id="ARBA00023015"/>
    </source>
</evidence>
<evidence type="ECO:0000256" key="7">
    <source>
        <dbReference type="ARBA" id="ARBA00023242"/>
    </source>
</evidence>
<keyword evidence="7 8" id="KW-0539">Nucleus</keyword>
<comment type="caution">
    <text evidence="12">The sequence shown here is derived from an EMBL/GenBank/DDBJ whole genome shotgun (WGS) entry which is preliminary data.</text>
</comment>
<evidence type="ECO:0000313" key="13">
    <source>
        <dbReference type="Proteomes" id="UP001454036"/>
    </source>
</evidence>
<dbReference type="GO" id="GO:0008270">
    <property type="term" value="F:zinc ion binding"/>
    <property type="evidence" value="ECO:0007669"/>
    <property type="project" value="UniProtKB-KW"/>
</dbReference>
<evidence type="ECO:0000256" key="2">
    <source>
        <dbReference type="ARBA" id="ARBA00022771"/>
    </source>
</evidence>